<organism evidence="2 3">
    <name type="scientific">Clostridium beijerinckii</name>
    <name type="common">Clostridium MP</name>
    <dbReference type="NCBI Taxonomy" id="1520"/>
    <lineage>
        <taxon>Bacteria</taxon>
        <taxon>Bacillati</taxon>
        <taxon>Bacillota</taxon>
        <taxon>Clostridia</taxon>
        <taxon>Eubacteriales</taxon>
        <taxon>Clostridiaceae</taxon>
        <taxon>Clostridium</taxon>
    </lineage>
</organism>
<evidence type="ECO:0000313" key="3">
    <source>
        <dbReference type="Proteomes" id="UP000587880"/>
    </source>
</evidence>
<dbReference type="RefSeq" id="WP_168981798.1">
    <property type="nucleotide sequence ID" value="NZ_JABAGD010000014.1"/>
</dbReference>
<evidence type="ECO:0000313" key="2">
    <source>
        <dbReference type="EMBL" id="NMF05004.1"/>
    </source>
</evidence>
<name>A0A7X9SN92_CLOBE</name>
<reference evidence="2 3" key="1">
    <citation type="submission" date="2020-04" db="EMBL/GenBank/DDBJ databases">
        <authorList>
            <person name="Hitch T.C.A."/>
            <person name="Wylensek D."/>
            <person name="Clavel T."/>
        </authorList>
    </citation>
    <scope>NUCLEOTIDE SEQUENCE [LARGE SCALE GENOMIC DNA]</scope>
    <source>
        <strain evidence="2 3">WB01_NA02</strain>
    </source>
</reference>
<feature type="signal peptide" evidence="1">
    <location>
        <begin position="1"/>
        <end position="26"/>
    </location>
</feature>
<protein>
    <recommendedName>
        <fullName evidence="4">Lipoprotein</fullName>
    </recommendedName>
</protein>
<accession>A0A7X9SN92</accession>
<feature type="chain" id="PRO_5030670065" description="Lipoprotein" evidence="1">
    <location>
        <begin position="27"/>
        <end position="212"/>
    </location>
</feature>
<dbReference type="PROSITE" id="PS51257">
    <property type="entry name" value="PROKAR_LIPOPROTEIN"/>
    <property type="match status" value="1"/>
</dbReference>
<dbReference type="Proteomes" id="UP000587880">
    <property type="component" value="Unassembled WGS sequence"/>
</dbReference>
<dbReference type="AlphaFoldDB" id="A0A7X9SN92"/>
<gene>
    <name evidence="2" type="ORF">HF849_09560</name>
</gene>
<sequence>MKMKKILSMGALGLVVACSTSIGALAAEQKVPSKAGVLIGALISQYDSGKNQTGLLTGVNKDTKIGSIVSSDFVKKVDSTFGNYKTVDKAITKFDNNQNETVAQILQKATKDEATFNKFKADFVNIAEKVQAMDKLQGKDREDAEVNVINIVKAYDSTLKVTFGKDSKGNTTGTITKLGKTIIELNYNDVQSIIDAVNGITWDYVVALKATH</sequence>
<dbReference type="EMBL" id="JABAGD010000014">
    <property type="protein sequence ID" value="NMF05004.1"/>
    <property type="molecule type" value="Genomic_DNA"/>
</dbReference>
<keyword evidence="1" id="KW-0732">Signal</keyword>
<comment type="caution">
    <text evidence="2">The sequence shown here is derived from an EMBL/GenBank/DDBJ whole genome shotgun (WGS) entry which is preliminary data.</text>
</comment>
<evidence type="ECO:0000256" key="1">
    <source>
        <dbReference type="SAM" id="SignalP"/>
    </source>
</evidence>
<evidence type="ECO:0008006" key="4">
    <source>
        <dbReference type="Google" id="ProtNLM"/>
    </source>
</evidence>
<proteinExistence type="predicted"/>